<name>A0A1A8WXP4_PLAOA</name>
<protein>
    <submittedName>
        <fullName evidence="1">Uncharacterized protein</fullName>
    </submittedName>
</protein>
<evidence type="ECO:0000313" key="1">
    <source>
        <dbReference type="EMBL" id="SBS97140.1"/>
    </source>
</evidence>
<dbReference type="Proteomes" id="UP000078546">
    <property type="component" value="Unassembled WGS sequence"/>
</dbReference>
<dbReference type="EMBL" id="FLQV01000661">
    <property type="protein sequence ID" value="SBS97140.1"/>
    <property type="molecule type" value="Genomic_DNA"/>
</dbReference>
<accession>A0A1A8WXP4</accession>
<sequence length="340" mass="38982">MSHIPCEEVSSLQTGSINKCLCIILLTNNGCLLAGAGKRTTSGKQPTHRRSRHVKRAISNVCTRSCFVNVNEKTKSRISSTNGKNTWVNELRGGYMRNYFNFSKQERNETKYQSKREKWIDQTGWNSEIRLNERTLSTKVVPNFELLKKFESSSHDVDIDTIEGFFPAFFSKKGDKISPLKKCTNYSKTEEAQFRKQNLEDSIRERNKKGNSRNIPYHIATPTICNSAKREYDVQRKLAEEKNSLHNLIKLCSFSYPLPTPKIITIKNDNSSLEEIEKELLSLPRSLNNINLKFNKIGKGKHYDLIQTIKNKPLNPVNAAAKNTILKNYCTLNNSKLRNT</sequence>
<reference evidence="2" key="1">
    <citation type="submission" date="2016-05" db="EMBL/GenBank/DDBJ databases">
        <authorList>
            <person name="Naeem Raeece"/>
        </authorList>
    </citation>
    <scope>NUCLEOTIDE SEQUENCE [LARGE SCALE GENOMIC DNA]</scope>
</reference>
<organism evidence="1 2">
    <name type="scientific">Plasmodium ovale curtisi</name>
    <dbReference type="NCBI Taxonomy" id="864141"/>
    <lineage>
        <taxon>Eukaryota</taxon>
        <taxon>Sar</taxon>
        <taxon>Alveolata</taxon>
        <taxon>Apicomplexa</taxon>
        <taxon>Aconoidasida</taxon>
        <taxon>Haemosporida</taxon>
        <taxon>Plasmodiidae</taxon>
        <taxon>Plasmodium</taxon>
        <taxon>Plasmodium (Plasmodium)</taxon>
    </lineage>
</organism>
<evidence type="ECO:0000313" key="2">
    <source>
        <dbReference type="Proteomes" id="UP000078546"/>
    </source>
</evidence>
<gene>
    <name evidence="1" type="ORF">POVCU1_035920</name>
</gene>
<proteinExistence type="predicted"/>
<dbReference type="AlphaFoldDB" id="A0A1A8WXP4"/>